<reference evidence="2" key="1">
    <citation type="submission" date="2017-07" db="EMBL/GenBank/DDBJ databases">
        <title>The cable genome - Insights into the physiology and evolution of filamentous bacteria capable of sulfide oxidation via long distance electron transfer.</title>
        <authorList>
            <person name="Thorup C."/>
            <person name="Bjerg J.T."/>
            <person name="Schreiber L."/>
            <person name="Nielsen L.P."/>
            <person name="Kjeldsen K.U."/>
            <person name="Boesen T."/>
            <person name="Boggild A."/>
            <person name="Meysman F."/>
            <person name="Geelhoed J."/>
            <person name="Schramm A."/>
        </authorList>
    </citation>
    <scope>NUCLEOTIDE SEQUENCE [LARGE SCALE GENOMIC DNA]</scope>
    <source>
        <strain evidence="2">GS</strain>
    </source>
</reference>
<organism evidence="2 3">
    <name type="scientific">Candidatus Electronema aureum</name>
    <dbReference type="NCBI Taxonomy" id="2005002"/>
    <lineage>
        <taxon>Bacteria</taxon>
        <taxon>Pseudomonadati</taxon>
        <taxon>Thermodesulfobacteriota</taxon>
        <taxon>Desulfobulbia</taxon>
        <taxon>Desulfobulbales</taxon>
        <taxon>Desulfobulbaceae</taxon>
        <taxon>Candidatus Electronema</taxon>
    </lineage>
</organism>
<feature type="signal peptide" evidence="1">
    <location>
        <begin position="1"/>
        <end position="22"/>
    </location>
</feature>
<feature type="chain" id="PRO_5021875058" description="Outer membrane protein beta-barrel domain-containing protein" evidence="1">
    <location>
        <begin position="23"/>
        <end position="374"/>
    </location>
</feature>
<evidence type="ECO:0008006" key="4">
    <source>
        <dbReference type="Google" id="ProtNLM"/>
    </source>
</evidence>
<gene>
    <name evidence="2" type="ORF">CDV28_11333</name>
</gene>
<sequence length="374" mass="40120">MKVKMLLQTAALLLLSAGLAQAGGTKFGKKHLTCDDCSAECLKNPYAKGCPDICKSPDCQASCNDCPAECKQHPGAKGCPEICTDIKCQSCEDCTPECKKNPTDTSCPDICKDMKCYTCDDCSVECVIDPTGKDCSPVCADLGCNVCDKFPKDCPASCKDNPNDPDKCRAECKDVPEKCLLPKGTCDDCSPACKDGTEKDPEACKSCPQECLPELPPVVETERPFKFVGDLGYFKQTDPADYIFGRFGVEYSPFATGSEFENISFLGMIGAAAQVNGTDGDDALLLDVFANYNWKAGDVDGWVGLGVGGWITSGDVEDDSGDTDIDVMANIGARVYGDPKDFNVSFFLEVRSAVDEFDGLAEYGRFGAGVRCKF</sequence>
<protein>
    <recommendedName>
        <fullName evidence="4">Outer membrane protein beta-barrel domain-containing protein</fullName>
    </recommendedName>
</protein>
<evidence type="ECO:0000313" key="3">
    <source>
        <dbReference type="Proteomes" id="UP000316238"/>
    </source>
</evidence>
<evidence type="ECO:0000256" key="1">
    <source>
        <dbReference type="SAM" id="SignalP"/>
    </source>
</evidence>
<dbReference type="AlphaFoldDB" id="A0A521G1W0"/>
<dbReference type="EMBL" id="NQJD01000013">
    <property type="protein sequence ID" value="TAA75005.1"/>
    <property type="molecule type" value="Genomic_DNA"/>
</dbReference>
<comment type="caution">
    <text evidence="2">The sequence shown here is derived from an EMBL/GenBank/DDBJ whole genome shotgun (WGS) entry which is preliminary data.</text>
</comment>
<name>A0A521G1W0_9BACT</name>
<accession>A0A521G1W0</accession>
<keyword evidence="3" id="KW-1185">Reference proteome</keyword>
<dbReference type="Proteomes" id="UP000316238">
    <property type="component" value="Unassembled WGS sequence"/>
</dbReference>
<keyword evidence="1" id="KW-0732">Signal</keyword>
<evidence type="ECO:0000313" key="2">
    <source>
        <dbReference type="EMBL" id="TAA75005.1"/>
    </source>
</evidence>
<proteinExistence type="predicted"/>